<dbReference type="PANTHER" id="PTHR10746">
    <property type="entry name" value="50S RIBOSOMAL PROTEIN L4"/>
    <property type="match status" value="1"/>
</dbReference>
<keyword evidence="4" id="KW-0689">Ribosomal protein</keyword>
<dbReference type="GO" id="GO:0003735">
    <property type="term" value="F:structural constituent of ribosome"/>
    <property type="evidence" value="ECO:0007669"/>
    <property type="project" value="InterPro"/>
</dbReference>
<dbReference type="SUPFAM" id="SSF52166">
    <property type="entry name" value="Ribosomal protein L4"/>
    <property type="match status" value="1"/>
</dbReference>
<keyword evidence="3" id="KW-0694">RNA-binding</keyword>
<dbReference type="InterPro" id="IPR023574">
    <property type="entry name" value="Ribosomal_uL4_dom_sf"/>
</dbReference>
<evidence type="ECO:0000256" key="4">
    <source>
        <dbReference type="ARBA" id="ARBA00022980"/>
    </source>
</evidence>
<dbReference type="Proteomes" id="UP000737018">
    <property type="component" value="Unassembled WGS sequence"/>
</dbReference>
<protein>
    <recommendedName>
        <fullName evidence="6">Large ribosomal subunit protein uL4c</fullName>
    </recommendedName>
    <alternativeName>
        <fullName evidence="7">50S ribosomal protein L4, chloroplastic</fullName>
    </alternativeName>
</protein>
<dbReference type="GO" id="GO:0019843">
    <property type="term" value="F:rRNA binding"/>
    <property type="evidence" value="ECO:0007669"/>
    <property type="project" value="UniProtKB-KW"/>
</dbReference>
<evidence type="ECO:0000256" key="1">
    <source>
        <dbReference type="ARBA" id="ARBA00010528"/>
    </source>
</evidence>
<dbReference type="GO" id="GO:1990904">
    <property type="term" value="C:ribonucleoprotein complex"/>
    <property type="evidence" value="ECO:0007669"/>
    <property type="project" value="UniProtKB-KW"/>
</dbReference>
<comment type="caution">
    <text evidence="9">The sequence shown here is derived from an EMBL/GenBank/DDBJ whole genome shotgun (WGS) entry which is preliminary data.</text>
</comment>
<keyword evidence="5" id="KW-0687">Ribonucleoprotein</keyword>
<reference evidence="9" key="1">
    <citation type="submission" date="2020-03" db="EMBL/GenBank/DDBJ databases">
        <title>Castanea mollissima Vanexum genome sequencing.</title>
        <authorList>
            <person name="Staton M."/>
        </authorList>
    </citation>
    <scope>NUCLEOTIDE SEQUENCE</scope>
    <source>
        <tissue evidence="9">Leaf</tissue>
    </source>
</reference>
<dbReference type="AlphaFoldDB" id="A0A8J4QP84"/>
<evidence type="ECO:0000256" key="2">
    <source>
        <dbReference type="ARBA" id="ARBA00022730"/>
    </source>
</evidence>
<comment type="similarity">
    <text evidence="1">Belongs to the universal ribosomal protein uL4 family.</text>
</comment>
<dbReference type="EMBL" id="JRKL02005695">
    <property type="protein sequence ID" value="KAF3950059.1"/>
    <property type="molecule type" value="Genomic_DNA"/>
</dbReference>
<evidence type="ECO:0000313" key="9">
    <source>
        <dbReference type="EMBL" id="KAF3950059.1"/>
    </source>
</evidence>
<dbReference type="Pfam" id="PF00573">
    <property type="entry name" value="Ribosomal_L4"/>
    <property type="match status" value="1"/>
</dbReference>
<name>A0A8J4QP84_9ROSI</name>
<dbReference type="GO" id="GO:0006412">
    <property type="term" value="P:translation"/>
    <property type="evidence" value="ECO:0007669"/>
    <property type="project" value="InterPro"/>
</dbReference>
<proteinExistence type="inferred from homology"/>
<dbReference type="PANTHER" id="PTHR10746:SF17">
    <property type="entry name" value="LARGE RIBOSOMAL SUBUNIT PROTEIN UL4C"/>
    <property type="match status" value="1"/>
</dbReference>
<keyword evidence="2" id="KW-0699">rRNA-binding</keyword>
<evidence type="ECO:0000256" key="7">
    <source>
        <dbReference type="ARBA" id="ARBA00035387"/>
    </source>
</evidence>
<evidence type="ECO:0000256" key="8">
    <source>
        <dbReference type="SAM" id="MobiDB-lite"/>
    </source>
</evidence>
<organism evidence="9 10">
    <name type="scientific">Castanea mollissima</name>
    <name type="common">Chinese chestnut</name>
    <dbReference type="NCBI Taxonomy" id="60419"/>
    <lineage>
        <taxon>Eukaryota</taxon>
        <taxon>Viridiplantae</taxon>
        <taxon>Streptophyta</taxon>
        <taxon>Embryophyta</taxon>
        <taxon>Tracheophyta</taxon>
        <taxon>Spermatophyta</taxon>
        <taxon>Magnoliopsida</taxon>
        <taxon>eudicotyledons</taxon>
        <taxon>Gunneridae</taxon>
        <taxon>Pentapetalae</taxon>
        <taxon>rosids</taxon>
        <taxon>fabids</taxon>
        <taxon>Fagales</taxon>
        <taxon>Fagaceae</taxon>
        <taxon>Castanea</taxon>
    </lineage>
</organism>
<accession>A0A8J4QP84</accession>
<gene>
    <name evidence="9" type="ORF">CMV_024141</name>
</gene>
<dbReference type="InterPro" id="IPR013005">
    <property type="entry name" value="Ribosomal_uL4-like"/>
</dbReference>
<feature type="region of interest" description="Disordered" evidence="8">
    <location>
        <begin position="54"/>
        <end position="78"/>
    </location>
</feature>
<dbReference type="OrthoDB" id="275876at2759"/>
<dbReference type="InterPro" id="IPR002136">
    <property type="entry name" value="Ribosomal_uL4"/>
</dbReference>
<dbReference type="Gene3D" id="3.40.1370.10">
    <property type="match status" value="1"/>
</dbReference>
<sequence length="141" mass="15645">MKPNSLCSAKTALALSKPSNPIPSIKTQLELKSAPPYTARAVVHQGIVTDLQSKRRDTTSTLTRTEVRGGGEKPYPQKSLTLKAPKLHHRSYTPALPWIIPLENFDLALLSLELEFVKKGTKSEQVDAVLLANQLKKRFMN</sequence>
<keyword evidence="10" id="KW-1185">Reference proteome</keyword>
<evidence type="ECO:0000256" key="6">
    <source>
        <dbReference type="ARBA" id="ARBA00035208"/>
    </source>
</evidence>
<dbReference type="GO" id="GO:0005840">
    <property type="term" value="C:ribosome"/>
    <property type="evidence" value="ECO:0007669"/>
    <property type="project" value="UniProtKB-KW"/>
</dbReference>
<evidence type="ECO:0000256" key="5">
    <source>
        <dbReference type="ARBA" id="ARBA00023274"/>
    </source>
</evidence>
<evidence type="ECO:0000256" key="3">
    <source>
        <dbReference type="ARBA" id="ARBA00022884"/>
    </source>
</evidence>
<evidence type="ECO:0000313" key="10">
    <source>
        <dbReference type="Proteomes" id="UP000737018"/>
    </source>
</evidence>